<organism evidence="2 3">
    <name type="scientific">Caenorhabditis angaria</name>
    <dbReference type="NCBI Taxonomy" id="860376"/>
    <lineage>
        <taxon>Eukaryota</taxon>
        <taxon>Metazoa</taxon>
        <taxon>Ecdysozoa</taxon>
        <taxon>Nematoda</taxon>
        <taxon>Chromadorea</taxon>
        <taxon>Rhabditida</taxon>
        <taxon>Rhabditina</taxon>
        <taxon>Rhabditomorpha</taxon>
        <taxon>Rhabditoidea</taxon>
        <taxon>Rhabditidae</taxon>
        <taxon>Peloderinae</taxon>
        <taxon>Caenorhabditis</taxon>
    </lineage>
</organism>
<accession>A0A9P1N9L2</accession>
<dbReference type="EMBL" id="CANHGI010000005">
    <property type="protein sequence ID" value="CAI5453251.1"/>
    <property type="molecule type" value="Genomic_DNA"/>
</dbReference>
<comment type="caution">
    <text evidence="2">The sequence shown here is derived from an EMBL/GenBank/DDBJ whole genome shotgun (WGS) entry which is preliminary data.</text>
</comment>
<feature type="transmembrane region" description="Helical" evidence="1">
    <location>
        <begin position="51"/>
        <end position="73"/>
    </location>
</feature>
<feature type="transmembrane region" description="Helical" evidence="1">
    <location>
        <begin position="196"/>
        <end position="224"/>
    </location>
</feature>
<dbReference type="OrthoDB" id="5862289at2759"/>
<dbReference type="AlphaFoldDB" id="A0A9P1N9L2"/>
<name>A0A9P1N9L2_9PELO</name>
<dbReference type="Pfam" id="PF10318">
    <property type="entry name" value="7TM_GPCR_Srh"/>
    <property type="match status" value="1"/>
</dbReference>
<evidence type="ECO:0000313" key="3">
    <source>
        <dbReference type="Proteomes" id="UP001152747"/>
    </source>
</evidence>
<reference evidence="2" key="1">
    <citation type="submission" date="2022-11" db="EMBL/GenBank/DDBJ databases">
        <authorList>
            <person name="Kikuchi T."/>
        </authorList>
    </citation>
    <scope>NUCLEOTIDE SEQUENCE</scope>
    <source>
        <strain evidence="2">PS1010</strain>
    </source>
</reference>
<sequence length="295" mass="34203">MKNTKTVLLHLHFCTFLLDIIVDFLVTPYIYLPTSAVTLCGILYEYLNLPFKPLCYFGQLSLYLMAMSMVRLFQTRHSIIATIKYKMNKKLTLLIYYTYMYLFGIITMMLYFFDETPTKTAKQYFLQIYPCPPIEYFDDRTLVITTDIFAAVFCMSVATFHVVAHGSYFAIVGAYHLLKVPSRNLSQRTKKLQLTFLYNVSIQVAIPFTAIFIPISIFGMMLFLSTYSQIMNNVIMLTISFHGLLSNISLIFLHKPYRDFTFGLVLRKKSKIEKNLSSVSTIVIVENQASRISFR</sequence>
<protein>
    <recommendedName>
        <fullName evidence="4">Serpentine Receptor, class H</fullName>
    </recommendedName>
</protein>
<feature type="transmembrane region" description="Helical" evidence="1">
    <location>
        <begin position="94"/>
        <end position="113"/>
    </location>
</feature>
<dbReference type="PANTHER" id="PTHR22941:SF307">
    <property type="entry name" value="SERPENTINE RECEPTOR, CLASS H"/>
    <property type="match status" value="1"/>
</dbReference>
<dbReference type="InterPro" id="IPR053220">
    <property type="entry name" value="Nematode_rcpt-like_serp_H"/>
</dbReference>
<keyword evidence="3" id="KW-1185">Reference proteome</keyword>
<keyword evidence="1" id="KW-0812">Transmembrane</keyword>
<dbReference type="InterPro" id="IPR019422">
    <property type="entry name" value="7TM_GPCR_serpentine_rcpt_Srh"/>
</dbReference>
<dbReference type="PANTHER" id="PTHR22941">
    <property type="entry name" value="SERPENTINE RECEPTOR"/>
    <property type="match status" value="1"/>
</dbReference>
<keyword evidence="1" id="KW-0472">Membrane</keyword>
<feature type="transmembrane region" description="Helical" evidence="1">
    <location>
        <begin position="148"/>
        <end position="175"/>
    </location>
</feature>
<evidence type="ECO:0000313" key="2">
    <source>
        <dbReference type="EMBL" id="CAI5453251.1"/>
    </source>
</evidence>
<feature type="transmembrane region" description="Helical" evidence="1">
    <location>
        <begin position="7"/>
        <end position="31"/>
    </location>
</feature>
<feature type="transmembrane region" description="Helical" evidence="1">
    <location>
        <begin position="230"/>
        <end position="253"/>
    </location>
</feature>
<evidence type="ECO:0008006" key="4">
    <source>
        <dbReference type="Google" id="ProtNLM"/>
    </source>
</evidence>
<gene>
    <name evidence="2" type="ORF">CAMP_LOCUS15888</name>
</gene>
<evidence type="ECO:0000256" key="1">
    <source>
        <dbReference type="SAM" id="Phobius"/>
    </source>
</evidence>
<proteinExistence type="predicted"/>
<keyword evidence="1" id="KW-1133">Transmembrane helix</keyword>
<dbReference type="Proteomes" id="UP001152747">
    <property type="component" value="Unassembled WGS sequence"/>
</dbReference>